<reference evidence="2" key="1">
    <citation type="journal article" date="2023" name="G3 (Bethesda)">
        <title>Genome assembly and association tests identify interacting loci associated with vigor, precocity, and sex in interspecific pistachio rootstocks.</title>
        <authorList>
            <person name="Palmer W."/>
            <person name="Jacygrad E."/>
            <person name="Sagayaradj S."/>
            <person name="Cavanaugh K."/>
            <person name="Han R."/>
            <person name="Bertier L."/>
            <person name="Beede B."/>
            <person name="Kafkas S."/>
            <person name="Golino D."/>
            <person name="Preece J."/>
            <person name="Michelmore R."/>
        </authorList>
    </citation>
    <scope>NUCLEOTIDE SEQUENCE [LARGE SCALE GENOMIC DNA]</scope>
</reference>
<sequence length="382" mass="41288">MQSDVTLRKGNCKEVKFAGKIEQKDLKMKADTIKRLMESGYRVKCMAVPVNKKEEGEDLGGYLSRLLPLVEDVSIIESGPHVERKQAYIIIRHVKFGPAKKGVKKPKFVGYSSDVVSKGAETTSGDIPTSALCEEGSAGIGLEDESFTDEADLSIPPPVMQNFTKKVMNSAPETVHTPANFSSSKSSLSQPVHGFARADTPPSSSPEPSLGADNRYNRSEARNQFPPTRPVDNRRPGMRDSVRSEAQFPNQRRQPPLDMNPGMRDCVRSETQIPNQRRQPPLDTNVLPSGERKQVGVDSSVFNNTRPPSNIPKREPSGSGPNIPGNPSSSYGIFSNQKANVPGNPGSAGPGANKNIPGSKPDGSQRPGTGNGGEAKWGIFSR</sequence>
<dbReference type="Proteomes" id="UP001163603">
    <property type="component" value="Chromosome 14"/>
</dbReference>
<proteinExistence type="predicted"/>
<organism evidence="1 2">
    <name type="scientific">Pistacia integerrima</name>
    <dbReference type="NCBI Taxonomy" id="434235"/>
    <lineage>
        <taxon>Eukaryota</taxon>
        <taxon>Viridiplantae</taxon>
        <taxon>Streptophyta</taxon>
        <taxon>Embryophyta</taxon>
        <taxon>Tracheophyta</taxon>
        <taxon>Spermatophyta</taxon>
        <taxon>Magnoliopsida</taxon>
        <taxon>eudicotyledons</taxon>
        <taxon>Gunneridae</taxon>
        <taxon>Pentapetalae</taxon>
        <taxon>rosids</taxon>
        <taxon>malvids</taxon>
        <taxon>Sapindales</taxon>
        <taxon>Anacardiaceae</taxon>
        <taxon>Pistacia</taxon>
    </lineage>
</organism>
<comment type="caution">
    <text evidence="1">The sequence shown here is derived from an EMBL/GenBank/DDBJ whole genome shotgun (WGS) entry which is preliminary data.</text>
</comment>
<keyword evidence="2" id="KW-1185">Reference proteome</keyword>
<evidence type="ECO:0000313" key="1">
    <source>
        <dbReference type="EMBL" id="KAJ0010715.1"/>
    </source>
</evidence>
<accession>A0ACC0X6M4</accession>
<gene>
    <name evidence="1" type="ORF">Pint_34339</name>
</gene>
<evidence type="ECO:0000313" key="2">
    <source>
        <dbReference type="Proteomes" id="UP001163603"/>
    </source>
</evidence>
<name>A0ACC0X6M4_9ROSI</name>
<protein>
    <submittedName>
        <fullName evidence="1">Uncharacterized protein</fullName>
    </submittedName>
</protein>
<dbReference type="EMBL" id="CM047749">
    <property type="protein sequence ID" value="KAJ0010715.1"/>
    <property type="molecule type" value="Genomic_DNA"/>
</dbReference>